<gene>
    <name evidence="1" type="ORF">A130_13445</name>
</gene>
<dbReference type="Proteomes" id="UP000094165">
    <property type="component" value="Unassembled WGS sequence"/>
</dbReference>
<dbReference type="RefSeq" id="WP_017051014.1">
    <property type="nucleotide sequence ID" value="NZ_AJYW02000050.1"/>
</dbReference>
<sequence>MTPFEIEVLDSILWQLKGYAEGHVTERATTRILRATLRRIKPRKIAYSLRAASIEKKDIDHAIPLKIIVSKLINNPILTKEQLVILLDNLLVSVELTPEEHRMTLKKFKLSSDMPADWDGVDNLARYRAAGIEVLVI</sequence>
<name>A0A1E5D4B0_9VIBR</name>
<organism evidence="1 2">
    <name type="scientific">Vibrio genomosp. F6 str. FF-238</name>
    <dbReference type="NCBI Taxonomy" id="1191298"/>
    <lineage>
        <taxon>Bacteria</taxon>
        <taxon>Pseudomonadati</taxon>
        <taxon>Pseudomonadota</taxon>
        <taxon>Gammaproteobacteria</taxon>
        <taxon>Vibrionales</taxon>
        <taxon>Vibrionaceae</taxon>
        <taxon>Vibrio</taxon>
    </lineage>
</organism>
<evidence type="ECO:0000313" key="1">
    <source>
        <dbReference type="EMBL" id="OEE78389.1"/>
    </source>
</evidence>
<protein>
    <submittedName>
        <fullName evidence="1">Uncharacterized protein</fullName>
    </submittedName>
</protein>
<comment type="caution">
    <text evidence="1">The sequence shown here is derived from an EMBL/GenBank/DDBJ whole genome shotgun (WGS) entry which is preliminary data.</text>
</comment>
<reference evidence="1 2" key="1">
    <citation type="journal article" date="2012" name="Science">
        <title>Ecological populations of bacteria act as socially cohesive units of antibiotic production and resistance.</title>
        <authorList>
            <person name="Cordero O.X."/>
            <person name="Wildschutte H."/>
            <person name="Kirkup B."/>
            <person name="Proehl S."/>
            <person name="Ngo L."/>
            <person name="Hussain F."/>
            <person name="Le Roux F."/>
            <person name="Mincer T."/>
            <person name="Polz M.F."/>
        </authorList>
    </citation>
    <scope>NUCLEOTIDE SEQUENCE [LARGE SCALE GENOMIC DNA]</scope>
    <source>
        <strain evidence="1 2">FF-238</strain>
    </source>
</reference>
<keyword evidence="2" id="KW-1185">Reference proteome</keyword>
<evidence type="ECO:0000313" key="2">
    <source>
        <dbReference type="Proteomes" id="UP000094165"/>
    </source>
</evidence>
<dbReference type="EMBL" id="AJYW02000050">
    <property type="protein sequence ID" value="OEE78389.1"/>
    <property type="molecule type" value="Genomic_DNA"/>
</dbReference>
<proteinExistence type="predicted"/>
<dbReference type="AlphaFoldDB" id="A0A1E5D4B0"/>
<accession>A0A1E5D4B0</accession>